<protein>
    <submittedName>
        <fullName evidence="1">Uncharacterized protein</fullName>
    </submittedName>
</protein>
<comment type="caution">
    <text evidence="1">The sequence shown here is derived from an EMBL/GenBank/DDBJ whole genome shotgun (WGS) entry which is preliminary data.</text>
</comment>
<gene>
    <name evidence="1" type="ORF">T07_7559</name>
</gene>
<evidence type="ECO:0000313" key="2">
    <source>
        <dbReference type="Proteomes" id="UP000054630"/>
    </source>
</evidence>
<dbReference type="OrthoDB" id="10361975at2759"/>
<sequence>MLSVPMVKNRIKLLSKMGAGATVISGSINQIEHCARRSRSLCWRRAVSKD</sequence>
<accession>A0A0V0RIU4</accession>
<dbReference type="EMBL" id="JYDL01000168">
    <property type="protein sequence ID" value="KRX14181.1"/>
    <property type="molecule type" value="Genomic_DNA"/>
</dbReference>
<dbReference type="Proteomes" id="UP000054630">
    <property type="component" value="Unassembled WGS sequence"/>
</dbReference>
<reference evidence="1 2" key="1">
    <citation type="submission" date="2015-01" db="EMBL/GenBank/DDBJ databases">
        <title>Evolution of Trichinella species and genotypes.</title>
        <authorList>
            <person name="Korhonen P.K."/>
            <person name="Edoardo P."/>
            <person name="Giuseppe L.R."/>
            <person name="Gasser R.B."/>
        </authorList>
    </citation>
    <scope>NUCLEOTIDE SEQUENCE [LARGE SCALE GENOMIC DNA]</scope>
    <source>
        <strain evidence="1">ISS37</strain>
    </source>
</reference>
<keyword evidence="2" id="KW-1185">Reference proteome</keyword>
<organism evidence="1 2">
    <name type="scientific">Trichinella nelsoni</name>
    <dbReference type="NCBI Taxonomy" id="6336"/>
    <lineage>
        <taxon>Eukaryota</taxon>
        <taxon>Metazoa</taxon>
        <taxon>Ecdysozoa</taxon>
        <taxon>Nematoda</taxon>
        <taxon>Enoplea</taxon>
        <taxon>Dorylaimia</taxon>
        <taxon>Trichinellida</taxon>
        <taxon>Trichinellidae</taxon>
        <taxon>Trichinella</taxon>
    </lineage>
</organism>
<proteinExistence type="predicted"/>
<name>A0A0V0RIU4_9BILA</name>
<evidence type="ECO:0000313" key="1">
    <source>
        <dbReference type="EMBL" id="KRX14181.1"/>
    </source>
</evidence>
<dbReference type="AlphaFoldDB" id="A0A0V0RIU4"/>